<sequence>MAHSQETRDRVRQLYVEGMPLNGAAITCGVSYDTARDWKTRAKAKGDDWDSARAAYRISEQGVEDLNKQLVEDFARQVITTTRELESATIPAADKAQLLAQLADAYAKFSKAFARVNPSFSGLSVALDTLKTIVDHLRLKDADALRALHPHLEEIGATLGTRYGKH</sequence>
<keyword evidence="1" id="KW-0238">DNA-binding</keyword>
<gene>
    <name evidence="1" type="ORF">PAP18089_03119</name>
</gene>
<reference evidence="1 2" key="1">
    <citation type="submission" date="2019-08" db="EMBL/GenBank/DDBJ databases">
        <authorList>
            <person name="Peeters C."/>
        </authorList>
    </citation>
    <scope>NUCLEOTIDE SEQUENCE [LARGE SCALE GENOMIC DNA]</scope>
    <source>
        <strain evidence="1 2">LMG 18089</strain>
    </source>
</reference>
<dbReference type="Proteomes" id="UP000364291">
    <property type="component" value="Unassembled WGS sequence"/>
</dbReference>
<name>A0A5E5P5X9_9BURK</name>
<evidence type="ECO:0000313" key="1">
    <source>
        <dbReference type="EMBL" id="VVG72126.1"/>
    </source>
</evidence>
<dbReference type="Pfam" id="PF08822">
    <property type="entry name" value="DUF1804"/>
    <property type="match status" value="1"/>
</dbReference>
<protein>
    <submittedName>
        <fullName evidence="1">DNA-binding protein</fullName>
    </submittedName>
</protein>
<dbReference type="EMBL" id="CABPSX010000006">
    <property type="protein sequence ID" value="VVG72126.1"/>
    <property type="molecule type" value="Genomic_DNA"/>
</dbReference>
<dbReference type="GO" id="GO:0003677">
    <property type="term" value="F:DNA binding"/>
    <property type="evidence" value="ECO:0007669"/>
    <property type="project" value="UniProtKB-KW"/>
</dbReference>
<dbReference type="KEGG" id="papi:SG18_21170"/>
<dbReference type="OrthoDB" id="5676847at2"/>
<accession>A0A5E5P5X9</accession>
<dbReference type="RefSeq" id="WP_042116142.1">
    <property type="nucleotide sequence ID" value="NZ_CABPSX010000006.1"/>
</dbReference>
<dbReference type="InterPro" id="IPR014926">
    <property type="entry name" value="Phage_D3112_Orf24"/>
</dbReference>
<organism evidence="1 2">
    <name type="scientific">Pandoraea apista</name>
    <dbReference type="NCBI Taxonomy" id="93218"/>
    <lineage>
        <taxon>Bacteria</taxon>
        <taxon>Pseudomonadati</taxon>
        <taxon>Pseudomonadota</taxon>
        <taxon>Betaproteobacteria</taxon>
        <taxon>Burkholderiales</taxon>
        <taxon>Burkholderiaceae</taxon>
        <taxon>Pandoraea</taxon>
    </lineage>
</organism>
<evidence type="ECO:0000313" key="2">
    <source>
        <dbReference type="Proteomes" id="UP000364291"/>
    </source>
</evidence>
<proteinExistence type="predicted"/>
<dbReference type="AlphaFoldDB" id="A0A5E5P5X9"/>